<comment type="similarity">
    <text evidence="1">Belongs to the helicase family. RecQ subfamily.</text>
</comment>
<dbReference type="Pfam" id="PF00270">
    <property type="entry name" value="DEAD"/>
    <property type="match status" value="1"/>
</dbReference>
<dbReference type="EC" id="5.6.2.4" evidence="7"/>
<dbReference type="AlphaFoldDB" id="A0A014MUG7"/>
<sequence length="1229" mass="141739">MGDEVDRPPYRLTKRQSKAYDKFADTTAMVLEDTGQRRDATEERMDRLALELTAALLDHQSRQSHYDSAIISGLAVMGLRDDTGWVEAINYTPIYSAVIKVARMLVVYQSVIQREDEVVELTKKMNEDDAHEEATAIFTIVREKVQRFMTRTTDSPSALPTPMDWIYECRTYGMHIRFNTPAGGTIDWEGERIKHRDIKFTMNQLSQMLHTSVDEARGLLAQLTMVEKEGVEGLPTIEWAKMEDDHGDDRVGYSFLQDKRNAWLDKGHDWVLRRIVGSNAQKKAWFSEGVSDANPYKHSAVRKYGRAVEQFRERLWMIVRSTEILGIRYVNTINGGVRNILAHNKMMCFVTSYHKNFRQSGQTKVIHRYLPREVGELLVWYLWLALPFWQQVQGIVKDADNRSPFLWSDEVVSRAGGEGETERRERQRKEQEEREWSEGAGQGREQGEGEEDMTETAGFKDWIKERKWTSDRARRIMQRHSERLMETKLGLSAWRQMAIAISNRYLHKAFKEEGFGDEDEDEVEDDPADLQAGHGTHVAGMIYARELQQGNFGTATRREQFRAVSRRWHRFLGFGAEDWGGTESGMKRQRDPFEAAREEARFRRFARLQQVDMRGQLRMMMGEKAEFRGQQEMVIRSIVRGESPVVQITGTGGGKSLSFMLPAYCSPEGTAIVIVPLVSLREDLHDQCNKSMIESHIWRSRGGNRLATITFVTPESAVTKAFRDYVNWLQSRQALDRIVVDECHVLLDGNDQFRPKLQELGPILKDWVETVSAAADQHEEEEDRKVCQMVRRWMEHHADGRVIVYAGSTDRVERLAKALGCGHYHAKMDTVEGKARRLRAWRDDGRLVVATNALGLGVDVPDVRLVVHAGMPRRLRDYVQESGRGGRDGGRSEAVVVCRKARQAAQRNQARAEGRAQRANTGRGRQGQKKKDGEENEEKKQQWEESVEAFVEGKWCRRQVLDKVMDGWMERTGCEADEEACDICTRRHWEAMVEEELTIKEEEEEEEAGDNKAAVMEEMERKFESQMRQSRFERWKADGEKMKAAAEVEEFKEQLERWAERCVVCHLVGQGEVFHEMEACPRHGGETWTAVKGNKEFMVEGMFTKRRFSKHAVCFWCGLPQAICDRWEAIDSDNGRFRLVRANGCQYEGVGMNVYAGAYAWYLEWSRAVMEQMMTKDGLVMEDGGEDGWFGWLGRKVKWAGMEANQLCRGFHRLCRLVEGEDNEEYNIE</sequence>
<dbReference type="SUPFAM" id="SSF52540">
    <property type="entry name" value="P-loop containing nucleoside triphosphate hydrolases"/>
    <property type="match status" value="1"/>
</dbReference>
<evidence type="ECO:0000259" key="10">
    <source>
        <dbReference type="PROSITE" id="PS51194"/>
    </source>
</evidence>
<feature type="region of interest" description="Disordered" evidence="8">
    <location>
        <begin position="906"/>
        <end position="941"/>
    </location>
</feature>
<dbReference type="InterPro" id="IPR014001">
    <property type="entry name" value="Helicase_ATP-bd"/>
</dbReference>
<comment type="caution">
    <text evidence="11">The sequence shown here is derived from an EMBL/GenBank/DDBJ whole genome shotgun (WGS) entry which is preliminary data.</text>
</comment>
<evidence type="ECO:0000256" key="5">
    <source>
        <dbReference type="ARBA" id="ARBA00023235"/>
    </source>
</evidence>
<keyword evidence="5" id="KW-0413">Isomerase</keyword>
<comment type="catalytic activity">
    <reaction evidence="6">
        <text>Couples ATP hydrolysis with the unwinding of duplex DNA by translocating in the 3'-5' direction.</text>
        <dbReference type="EC" id="5.6.2.4"/>
    </reaction>
</comment>
<dbReference type="GO" id="GO:0009378">
    <property type="term" value="F:four-way junction helicase activity"/>
    <property type="evidence" value="ECO:0007669"/>
    <property type="project" value="TreeGrafter"/>
</dbReference>
<dbReference type="GO" id="GO:0003676">
    <property type="term" value="F:nucleic acid binding"/>
    <property type="evidence" value="ECO:0007669"/>
    <property type="project" value="InterPro"/>
</dbReference>
<proteinExistence type="inferred from homology"/>
<dbReference type="PANTHER" id="PTHR13710:SF105">
    <property type="entry name" value="ATP-DEPENDENT DNA HELICASE Q1"/>
    <property type="match status" value="1"/>
</dbReference>
<dbReference type="EMBL" id="JELW01000156">
    <property type="protein sequence ID" value="EXU94770.1"/>
    <property type="molecule type" value="Genomic_DNA"/>
</dbReference>
<evidence type="ECO:0000256" key="1">
    <source>
        <dbReference type="ARBA" id="ARBA00005446"/>
    </source>
</evidence>
<protein>
    <recommendedName>
        <fullName evidence="7">DNA 3'-5' helicase</fullName>
        <ecNumber evidence="7">5.6.2.4</ecNumber>
    </recommendedName>
</protein>
<dbReference type="GO" id="GO:0000724">
    <property type="term" value="P:double-strand break repair via homologous recombination"/>
    <property type="evidence" value="ECO:0007669"/>
    <property type="project" value="TreeGrafter"/>
</dbReference>
<dbReference type="HOGENOM" id="CLU_001104_6_0_1"/>
<dbReference type="GO" id="GO:0043138">
    <property type="term" value="F:3'-5' DNA helicase activity"/>
    <property type="evidence" value="ECO:0007669"/>
    <property type="project" value="UniProtKB-EC"/>
</dbReference>
<feature type="domain" description="Helicase C-terminal" evidence="10">
    <location>
        <begin position="785"/>
        <end position="938"/>
    </location>
</feature>
<dbReference type="PROSITE" id="PS51194">
    <property type="entry name" value="HELICASE_CTER"/>
    <property type="match status" value="1"/>
</dbReference>
<evidence type="ECO:0000256" key="6">
    <source>
        <dbReference type="ARBA" id="ARBA00034617"/>
    </source>
</evidence>
<dbReference type="Gene3D" id="3.40.50.300">
    <property type="entry name" value="P-loop containing nucleotide triphosphate hydrolases"/>
    <property type="match status" value="2"/>
</dbReference>
<dbReference type="Pfam" id="PF00271">
    <property type="entry name" value="Helicase_C"/>
    <property type="match status" value="1"/>
</dbReference>
<dbReference type="Proteomes" id="UP000030151">
    <property type="component" value="Unassembled WGS sequence"/>
</dbReference>
<dbReference type="InterPro" id="IPR011545">
    <property type="entry name" value="DEAD/DEAH_box_helicase_dom"/>
</dbReference>
<evidence type="ECO:0000256" key="8">
    <source>
        <dbReference type="SAM" id="MobiDB-lite"/>
    </source>
</evidence>
<keyword evidence="2" id="KW-0547">Nucleotide-binding</keyword>
<dbReference type="GO" id="GO:0005524">
    <property type="term" value="F:ATP binding"/>
    <property type="evidence" value="ECO:0007669"/>
    <property type="project" value="UniProtKB-KW"/>
</dbReference>
<evidence type="ECO:0000256" key="7">
    <source>
        <dbReference type="ARBA" id="ARBA00034808"/>
    </source>
</evidence>
<dbReference type="PANTHER" id="PTHR13710">
    <property type="entry name" value="DNA HELICASE RECQ FAMILY MEMBER"/>
    <property type="match status" value="1"/>
</dbReference>
<evidence type="ECO:0000256" key="3">
    <source>
        <dbReference type="ARBA" id="ARBA00022840"/>
    </source>
</evidence>
<organism evidence="11 12">
    <name type="scientific">Metarhizium robertsii</name>
    <dbReference type="NCBI Taxonomy" id="568076"/>
    <lineage>
        <taxon>Eukaryota</taxon>
        <taxon>Fungi</taxon>
        <taxon>Dikarya</taxon>
        <taxon>Ascomycota</taxon>
        <taxon>Pezizomycotina</taxon>
        <taxon>Sordariomycetes</taxon>
        <taxon>Hypocreomycetidae</taxon>
        <taxon>Hypocreales</taxon>
        <taxon>Clavicipitaceae</taxon>
        <taxon>Metarhizium</taxon>
    </lineage>
</organism>
<feature type="compositionally biased region" description="Basic and acidic residues" evidence="8">
    <location>
        <begin position="929"/>
        <end position="941"/>
    </location>
</feature>
<dbReference type="SMART" id="SM00490">
    <property type="entry name" value="HELICc"/>
    <property type="match status" value="1"/>
</dbReference>
<dbReference type="GO" id="GO:0005694">
    <property type="term" value="C:chromosome"/>
    <property type="evidence" value="ECO:0007669"/>
    <property type="project" value="TreeGrafter"/>
</dbReference>
<evidence type="ECO:0000256" key="2">
    <source>
        <dbReference type="ARBA" id="ARBA00022741"/>
    </source>
</evidence>
<keyword evidence="3" id="KW-0067">ATP-binding</keyword>
<reference evidence="11 12" key="1">
    <citation type="submission" date="2014-02" db="EMBL/GenBank/DDBJ databases">
        <title>The genome sequence of the entomopathogenic fungus Metarhizium robertsii ARSEF 2575.</title>
        <authorList>
            <person name="Giuliano Garisto Donzelli B."/>
            <person name="Roe B.A."/>
            <person name="Macmil S.L."/>
            <person name="Krasnoff S.B."/>
            <person name="Gibson D.M."/>
        </authorList>
    </citation>
    <scope>NUCLEOTIDE SEQUENCE [LARGE SCALE GENOMIC DNA]</scope>
    <source>
        <strain evidence="11 12">ARSEF 2575</strain>
    </source>
</reference>
<keyword evidence="4" id="KW-0238">DNA-binding</keyword>
<accession>A0A014MUG7</accession>
<dbReference type="eggNOG" id="KOG0351">
    <property type="taxonomic scope" value="Eukaryota"/>
</dbReference>
<feature type="domain" description="Helicase ATP-binding" evidence="9">
    <location>
        <begin position="636"/>
        <end position="761"/>
    </location>
</feature>
<dbReference type="SMART" id="SM00487">
    <property type="entry name" value="DEXDc"/>
    <property type="match status" value="1"/>
</dbReference>
<dbReference type="GO" id="GO:0005737">
    <property type="term" value="C:cytoplasm"/>
    <property type="evidence" value="ECO:0007669"/>
    <property type="project" value="TreeGrafter"/>
</dbReference>
<evidence type="ECO:0000313" key="11">
    <source>
        <dbReference type="EMBL" id="EXU94770.1"/>
    </source>
</evidence>
<evidence type="ECO:0000313" key="12">
    <source>
        <dbReference type="Proteomes" id="UP000030151"/>
    </source>
</evidence>
<gene>
    <name evidence="11" type="ORF">X797_012149</name>
</gene>
<dbReference type="InterPro" id="IPR001650">
    <property type="entry name" value="Helicase_C-like"/>
</dbReference>
<name>A0A014MUG7_9HYPO</name>
<evidence type="ECO:0000256" key="4">
    <source>
        <dbReference type="ARBA" id="ARBA00023125"/>
    </source>
</evidence>
<feature type="compositionally biased region" description="Basic and acidic residues" evidence="8">
    <location>
        <begin position="420"/>
        <end position="437"/>
    </location>
</feature>
<dbReference type="InterPro" id="IPR027417">
    <property type="entry name" value="P-loop_NTPase"/>
</dbReference>
<feature type="region of interest" description="Disordered" evidence="8">
    <location>
        <begin position="417"/>
        <end position="456"/>
    </location>
</feature>
<keyword evidence="11" id="KW-0378">Hydrolase</keyword>
<evidence type="ECO:0000259" key="9">
    <source>
        <dbReference type="PROSITE" id="PS51192"/>
    </source>
</evidence>
<dbReference type="PROSITE" id="PS51192">
    <property type="entry name" value="HELICASE_ATP_BIND_1"/>
    <property type="match status" value="1"/>
</dbReference>
<keyword evidence="11" id="KW-0347">Helicase</keyword>